<dbReference type="EMBL" id="CAJNOR010002453">
    <property type="protein sequence ID" value="CAF1296424.1"/>
    <property type="molecule type" value="Genomic_DNA"/>
</dbReference>
<dbReference type="InterPro" id="IPR006703">
    <property type="entry name" value="G_AIG1"/>
</dbReference>
<sequence>MAASCANRSNNKGGSQIGIILLGNTGAGKSFLGNILLGRDAFKNECNSNSVTHETEFETFVDGDESYAVFNIPGLIEGDQTAIDRNKREIYKAFEQRPNSVVVFIFVGGSGGRMRDEDLVAFNALHQAFKFKPQSLVLIVNDLPPRRSENYEATVTVSLERLLKIPDLKVCFLDRIDNKNHDECNRVRTKLIEFIIGRSTPELHKKEGDIQLHVDTIAKLKAESKAAQEKLENEINSLRDEIAKKDREFKAAEEQRQKEFECLKDEMIREDQNHSQEIQNMQHRINTLESIPPQVIVKRVKRKHWWKKL</sequence>
<dbReference type="EMBL" id="CAJNOJ010000296">
    <property type="protein sequence ID" value="CAF1378615.1"/>
    <property type="molecule type" value="Genomic_DNA"/>
</dbReference>
<protein>
    <recommendedName>
        <fullName evidence="5">AIG1-type G domain-containing protein</fullName>
    </recommendedName>
</protein>
<evidence type="ECO:0000256" key="2">
    <source>
        <dbReference type="ARBA" id="ARBA00022741"/>
    </source>
</evidence>
<dbReference type="Gene3D" id="3.40.50.300">
    <property type="entry name" value="P-loop containing nucleotide triphosphate hydrolases"/>
    <property type="match status" value="1"/>
</dbReference>
<gene>
    <name evidence="7" type="ORF">EDS130_LOCUS34793</name>
    <name evidence="6" type="ORF">XAT740_LOCUS28625</name>
</gene>
<evidence type="ECO:0000313" key="6">
    <source>
        <dbReference type="EMBL" id="CAF1296424.1"/>
    </source>
</evidence>
<keyword evidence="4" id="KW-0175">Coiled coil</keyword>
<organism evidence="6 8">
    <name type="scientific">Adineta ricciae</name>
    <name type="common">Rotifer</name>
    <dbReference type="NCBI Taxonomy" id="249248"/>
    <lineage>
        <taxon>Eukaryota</taxon>
        <taxon>Metazoa</taxon>
        <taxon>Spiralia</taxon>
        <taxon>Gnathifera</taxon>
        <taxon>Rotifera</taxon>
        <taxon>Eurotatoria</taxon>
        <taxon>Bdelloidea</taxon>
        <taxon>Adinetida</taxon>
        <taxon>Adinetidae</taxon>
        <taxon>Adineta</taxon>
    </lineage>
</organism>
<reference evidence="6" key="1">
    <citation type="submission" date="2021-02" db="EMBL/GenBank/DDBJ databases">
        <authorList>
            <person name="Nowell W R."/>
        </authorList>
    </citation>
    <scope>NUCLEOTIDE SEQUENCE</scope>
</reference>
<evidence type="ECO:0000313" key="7">
    <source>
        <dbReference type="EMBL" id="CAF1378615.1"/>
    </source>
</evidence>
<keyword evidence="8" id="KW-1185">Reference proteome</keyword>
<dbReference type="InterPro" id="IPR045058">
    <property type="entry name" value="GIMA/IAN/Toc"/>
</dbReference>
<accession>A0A815DD55</accession>
<feature type="coiled-coil region" evidence="4">
    <location>
        <begin position="210"/>
        <end position="284"/>
    </location>
</feature>
<dbReference type="Proteomes" id="UP000663828">
    <property type="component" value="Unassembled WGS sequence"/>
</dbReference>
<keyword evidence="3" id="KW-0342">GTP-binding</keyword>
<comment type="caution">
    <text evidence="6">The sequence shown here is derived from an EMBL/GenBank/DDBJ whole genome shotgun (WGS) entry which is preliminary data.</text>
</comment>
<evidence type="ECO:0000259" key="5">
    <source>
        <dbReference type="Pfam" id="PF04548"/>
    </source>
</evidence>
<dbReference type="SUPFAM" id="SSF52540">
    <property type="entry name" value="P-loop containing nucleoside triphosphate hydrolases"/>
    <property type="match status" value="1"/>
</dbReference>
<evidence type="ECO:0000313" key="8">
    <source>
        <dbReference type="Proteomes" id="UP000663828"/>
    </source>
</evidence>
<keyword evidence="2" id="KW-0547">Nucleotide-binding</keyword>
<name>A0A815DD55_ADIRI</name>
<dbReference type="InterPro" id="IPR027417">
    <property type="entry name" value="P-loop_NTPase"/>
</dbReference>
<dbReference type="OrthoDB" id="10061751at2759"/>
<dbReference type="PANTHER" id="PTHR10903">
    <property type="entry name" value="GTPASE, IMAP FAMILY MEMBER-RELATED"/>
    <property type="match status" value="1"/>
</dbReference>
<dbReference type="Pfam" id="PF04548">
    <property type="entry name" value="AIG1"/>
    <property type="match status" value="1"/>
</dbReference>
<feature type="domain" description="AIG1-type G" evidence="5">
    <location>
        <begin position="19"/>
        <end position="195"/>
    </location>
</feature>
<dbReference type="GO" id="GO:0005525">
    <property type="term" value="F:GTP binding"/>
    <property type="evidence" value="ECO:0007669"/>
    <property type="project" value="UniProtKB-KW"/>
</dbReference>
<dbReference type="AlphaFoldDB" id="A0A815DD55"/>
<comment type="similarity">
    <text evidence="1">Belongs to the TRAFAC class TrmE-Era-EngA-EngB-Septin-like GTPase superfamily. AIG1/Toc34/Toc159-like paraseptin GTPase family. IAN subfamily.</text>
</comment>
<dbReference type="PANTHER" id="PTHR10903:SF184">
    <property type="entry name" value="GTP-BINDING PROTEIN A"/>
    <property type="match status" value="1"/>
</dbReference>
<evidence type="ECO:0000256" key="3">
    <source>
        <dbReference type="ARBA" id="ARBA00023134"/>
    </source>
</evidence>
<proteinExistence type="inferred from homology"/>
<evidence type="ECO:0000256" key="4">
    <source>
        <dbReference type="SAM" id="Coils"/>
    </source>
</evidence>
<dbReference type="Proteomes" id="UP000663852">
    <property type="component" value="Unassembled WGS sequence"/>
</dbReference>
<evidence type="ECO:0000256" key="1">
    <source>
        <dbReference type="ARBA" id="ARBA00008535"/>
    </source>
</evidence>